<comment type="function">
    <text evidence="1 11">Functions in the biosynthesis of the anionic phospholipids phosphatidylglycerol and cardiolipin.</text>
</comment>
<evidence type="ECO:0000256" key="7">
    <source>
        <dbReference type="ARBA" id="ARBA00023098"/>
    </source>
</evidence>
<keyword evidence="9 11" id="KW-1208">Phospholipid metabolism</keyword>
<dbReference type="CDD" id="cd09137">
    <property type="entry name" value="PLDc_PGS1_euk_2"/>
    <property type="match status" value="1"/>
</dbReference>
<dbReference type="PANTHER" id="PTHR12586">
    <property type="entry name" value="CDP-DIACYLGLYCEROL--SERINE O-PHOSPHATIDYLTRANSFERASE"/>
    <property type="match status" value="1"/>
</dbReference>
<protein>
    <recommendedName>
        <fullName evidence="11">CDP-diacylglycerol--glycerol-3-phosphate 3-phosphatidyltransferase</fullName>
        <ecNumber evidence="11">2.7.8.5</ecNumber>
    </recommendedName>
</protein>
<evidence type="ECO:0000256" key="11">
    <source>
        <dbReference type="RuleBase" id="RU365024"/>
    </source>
</evidence>
<sequence>MMLYLRRLFSQELTPATQGDFLGCLQQTPSLLATGFSGAPALESLSWLHNLAPCFPLRGDQIQVIHEPQHFYETLVQRIGRAKRRIVLASLYLGTGQLENAVVQTLRHSLEKQSALRLNVLLDFNRGTRGALNSKTMLLPLVRDFAGQVQLSLYHTPDLRGMTKRLAPPRWNELLGLQHMKVYLFDDAVIISGANLSNDYFTNRQDRYILIEDKPLADFYAQFIERVQEFSLAVAPDASEGLHRNWRILPYEGTKEQFIQLARQRIADFLQETFQRQAGMREQNLQADTWVFPLLEMGQIGIHHDSVVTKRLLSSCVTGSRLKLATGYFNLTQEYMDTLTHKCLAQCSILMAHPNANGFQGAKGPAGGIPAAYSLIAKSFYESLVRRKQNHRVNFFEYEKPGWTYHAKGLWYYLPEGRLPNLTLIGSSNFGERSVNRDLETQVCLVTANKDLSQRLQAEADRLYDLSKTAEREIVQRPVPRWVQAVVRIFRNFF</sequence>
<proteinExistence type="inferred from homology"/>
<evidence type="ECO:0000256" key="6">
    <source>
        <dbReference type="ARBA" id="ARBA00022737"/>
    </source>
</evidence>
<comment type="subcellular location">
    <subcellularLocation>
        <location evidence="11">Mitochondrion</location>
    </subcellularLocation>
</comment>
<dbReference type="GO" id="GO:0005524">
    <property type="term" value="F:ATP binding"/>
    <property type="evidence" value="ECO:0007669"/>
    <property type="project" value="UniProtKB-KW"/>
</dbReference>
<keyword evidence="11" id="KW-0547">Nucleotide-binding</keyword>
<dbReference type="GeneID" id="108048796"/>
<dbReference type="CTD" id="9489"/>
<evidence type="ECO:0000256" key="8">
    <source>
        <dbReference type="ARBA" id="ARBA00023209"/>
    </source>
</evidence>
<evidence type="ECO:0000313" key="14">
    <source>
        <dbReference type="Proteomes" id="UP001652680"/>
    </source>
</evidence>
<dbReference type="SUPFAM" id="SSF56024">
    <property type="entry name" value="Phospholipase D/nuclease"/>
    <property type="match status" value="2"/>
</dbReference>
<comment type="catalytic activity">
    <reaction evidence="10 11">
        <text>a CDP-1,2-diacyl-sn-glycerol + sn-glycerol 3-phosphate = a 1,2-diacyl-sn-glycero-3-phospho-(1'-sn-glycero-3'-phosphate) + CMP + H(+)</text>
        <dbReference type="Rhea" id="RHEA:12593"/>
        <dbReference type="ChEBI" id="CHEBI:15378"/>
        <dbReference type="ChEBI" id="CHEBI:57597"/>
        <dbReference type="ChEBI" id="CHEBI:58332"/>
        <dbReference type="ChEBI" id="CHEBI:60110"/>
        <dbReference type="ChEBI" id="CHEBI:60377"/>
        <dbReference type="EC" id="2.7.8.5"/>
    </reaction>
</comment>
<evidence type="ECO:0000256" key="2">
    <source>
        <dbReference type="ARBA" id="ARBA00005042"/>
    </source>
</evidence>
<evidence type="ECO:0000313" key="15">
    <source>
        <dbReference type="RefSeq" id="XP_016985175.1"/>
    </source>
</evidence>
<reference evidence="14" key="1">
    <citation type="journal article" date="2021" name="Elife">
        <title>Highly contiguous assemblies of 101 drosophilid genomes.</title>
        <authorList>
            <person name="Kim B.Y."/>
            <person name="Wang J.R."/>
            <person name="Miller D.E."/>
            <person name="Barmina O."/>
            <person name="Delaney E."/>
            <person name="Thompson A."/>
            <person name="Comeault A.A."/>
            <person name="Peede D."/>
            <person name="D'Agostino E.R."/>
            <person name="Pelaez J."/>
            <person name="Aguilar J.M."/>
            <person name="Haji D."/>
            <person name="Matsunaga T."/>
            <person name="Armstrong E.E."/>
            <person name="Zych M."/>
            <person name="Ogawa Y."/>
            <person name="Stamenkovic-Radak M."/>
            <person name="Jelic M."/>
            <person name="Veselinovic M.S."/>
            <person name="Tanaskovic M."/>
            <person name="Eric P."/>
            <person name="Gao J.J."/>
            <person name="Katoh T.K."/>
            <person name="Toda M.J."/>
            <person name="Watabe H."/>
            <person name="Watada M."/>
            <person name="Davis J.S."/>
            <person name="Moyle L.C."/>
            <person name="Manoli G."/>
            <person name="Bertolini E."/>
            <person name="Kostal V."/>
            <person name="Hawley R.S."/>
            <person name="Takahashi A."/>
            <person name="Jones C.D."/>
            <person name="Price D.K."/>
            <person name="Whiteman N."/>
            <person name="Kopp A."/>
            <person name="Matute D.R."/>
            <person name="Petrov D.A."/>
        </authorList>
    </citation>
    <scope>NUCLEOTIDE SEQUENCE [LARGE SCALE GENOMIC DNA]</scope>
</reference>
<dbReference type="PROSITE" id="PS50035">
    <property type="entry name" value="PLD"/>
    <property type="match status" value="1"/>
</dbReference>
<dbReference type="GO" id="GO:0008444">
    <property type="term" value="F:CDP-diacylglycerol-glycerol-3-phosphate 3-phosphatidyltransferase activity"/>
    <property type="evidence" value="ECO:0007669"/>
    <property type="project" value="UniProtKB-EC"/>
</dbReference>
<dbReference type="InterPro" id="IPR016270">
    <property type="entry name" value="PGS1"/>
</dbReference>
<comment type="pathway">
    <text evidence="2 11">Phospholipid metabolism; phosphatidylglycerol biosynthesis; phosphatidylglycerol from CDP-diacylglycerol: step 1/2.</text>
</comment>
<comment type="similarity">
    <text evidence="3 11">Belongs to the CDP-alcohol phosphatidyltransferase class-II family.</text>
</comment>
<dbReference type="SMART" id="SM00155">
    <property type="entry name" value="PLDc"/>
    <property type="match status" value="1"/>
</dbReference>
<organism evidence="15">
    <name type="scientific">Drosophila rhopaloa</name>
    <name type="common">Fruit fly</name>
    <dbReference type="NCBI Taxonomy" id="1041015"/>
    <lineage>
        <taxon>Eukaryota</taxon>
        <taxon>Metazoa</taxon>
        <taxon>Ecdysozoa</taxon>
        <taxon>Arthropoda</taxon>
        <taxon>Hexapoda</taxon>
        <taxon>Insecta</taxon>
        <taxon>Pterygota</taxon>
        <taxon>Neoptera</taxon>
        <taxon>Endopterygota</taxon>
        <taxon>Diptera</taxon>
        <taxon>Brachycera</taxon>
        <taxon>Muscomorpha</taxon>
        <taxon>Ephydroidea</taxon>
        <taxon>Drosophilidae</taxon>
        <taxon>Drosophila</taxon>
        <taxon>Sophophora</taxon>
    </lineage>
</organism>
<dbReference type="CDD" id="cd09135">
    <property type="entry name" value="PLDc_PGS1_euk_1"/>
    <property type="match status" value="1"/>
</dbReference>
<keyword evidence="6" id="KW-0677">Repeat</keyword>
<keyword evidence="4 11" id="KW-0444">Lipid biosynthesis</keyword>
<gene>
    <name evidence="15" type="primary">LOC108048796</name>
    <name evidence="13" type="synonym">108048796</name>
</gene>
<evidence type="ECO:0000256" key="10">
    <source>
        <dbReference type="ARBA" id="ARBA00048586"/>
    </source>
</evidence>
<dbReference type="EnsemblMetazoa" id="XM_017129686.2">
    <property type="protein sequence ID" value="XP_016985175.1"/>
    <property type="gene ID" value="LOC108048796"/>
</dbReference>
<evidence type="ECO:0000256" key="9">
    <source>
        <dbReference type="ARBA" id="ARBA00023264"/>
    </source>
</evidence>
<keyword evidence="8 11" id="KW-0594">Phospholipid biosynthesis</keyword>
<dbReference type="UniPathway" id="UPA00084">
    <property type="reaction ID" value="UER00503"/>
</dbReference>
<dbReference type="InterPro" id="IPR001736">
    <property type="entry name" value="PLipase_D/transphosphatidylase"/>
</dbReference>
<dbReference type="Gene3D" id="3.30.870.10">
    <property type="entry name" value="Endonuclease Chain A"/>
    <property type="match status" value="2"/>
</dbReference>
<dbReference type="AlphaFoldDB" id="A0A6P4F441"/>
<dbReference type="OrthoDB" id="10250191at2759"/>
<evidence type="ECO:0000256" key="4">
    <source>
        <dbReference type="ARBA" id="ARBA00022516"/>
    </source>
</evidence>
<evidence type="ECO:0000256" key="3">
    <source>
        <dbReference type="ARBA" id="ARBA00010682"/>
    </source>
</evidence>
<dbReference type="Pfam" id="PF13091">
    <property type="entry name" value="PLDc_2"/>
    <property type="match status" value="1"/>
</dbReference>
<evidence type="ECO:0000259" key="12">
    <source>
        <dbReference type="PROSITE" id="PS50035"/>
    </source>
</evidence>
<keyword evidence="7 11" id="KW-0443">Lipid metabolism</keyword>
<dbReference type="RefSeq" id="XP_016985175.1">
    <property type="nucleotide sequence ID" value="XM_017129686.1"/>
</dbReference>
<feature type="domain" description="PLD phosphodiesterase" evidence="12">
    <location>
        <begin position="174"/>
        <end position="200"/>
    </location>
</feature>
<keyword evidence="11" id="KW-0067">ATP-binding</keyword>
<dbReference type="PANTHER" id="PTHR12586:SF1">
    <property type="entry name" value="CDP-DIACYLGLYCEROL--GLYCEROL-3-PHOSPHATE 3-PHOSPHATIDYLTRANSFERASE, MITOCHONDRIAL"/>
    <property type="match status" value="1"/>
</dbReference>
<keyword evidence="5 11" id="KW-0808">Transferase</keyword>
<reference evidence="13" key="3">
    <citation type="submission" date="2025-05" db="UniProtKB">
        <authorList>
            <consortium name="EnsemblMetazoa"/>
        </authorList>
    </citation>
    <scope>IDENTIFICATION</scope>
</reference>
<accession>A0A6P4F441</accession>
<dbReference type="InterPro" id="IPR025202">
    <property type="entry name" value="PLD-like_dom"/>
</dbReference>
<evidence type="ECO:0000313" key="13">
    <source>
        <dbReference type="EnsemblMetazoa" id="XP_016985175.1"/>
    </source>
</evidence>
<dbReference type="GO" id="GO:0005739">
    <property type="term" value="C:mitochondrion"/>
    <property type="evidence" value="ECO:0007669"/>
    <property type="project" value="UniProtKB-SubCell"/>
</dbReference>
<dbReference type="PIRSF" id="PIRSF000850">
    <property type="entry name" value="Phospholipase_D_PSS"/>
    <property type="match status" value="1"/>
</dbReference>
<name>A0A6P4F441_DRORH</name>
<dbReference type="Proteomes" id="UP001652680">
    <property type="component" value="Unassembled WGS sequence"/>
</dbReference>
<keyword evidence="14" id="KW-1185">Reference proteome</keyword>
<reference evidence="15" key="2">
    <citation type="submission" date="2025-04" db="UniProtKB">
        <authorList>
            <consortium name="RefSeq"/>
        </authorList>
    </citation>
    <scope>IDENTIFICATION</scope>
</reference>
<evidence type="ECO:0000256" key="5">
    <source>
        <dbReference type="ARBA" id="ARBA00022679"/>
    </source>
</evidence>
<dbReference type="EC" id="2.7.8.5" evidence="11"/>
<dbReference type="OMA" id="HKCLAQC"/>
<keyword evidence="11" id="KW-0496">Mitochondrion</keyword>
<dbReference type="GO" id="GO:0032049">
    <property type="term" value="P:cardiolipin biosynthetic process"/>
    <property type="evidence" value="ECO:0007669"/>
    <property type="project" value="InterPro"/>
</dbReference>
<evidence type="ECO:0000256" key="1">
    <source>
        <dbReference type="ARBA" id="ARBA00003537"/>
    </source>
</evidence>